<dbReference type="CDD" id="cd01277">
    <property type="entry name" value="HINT_subgroup"/>
    <property type="match status" value="1"/>
</dbReference>
<dbReference type="InterPro" id="IPR019808">
    <property type="entry name" value="Histidine_triad_CS"/>
</dbReference>
<feature type="domain" description="HIT" evidence="4">
    <location>
        <begin position="19"/>
        <end position="126"/>
    </location>
</feature>
<dbReference type="PANTHER" id="PTHR46648">
    <property type="entry name" value="HIT FAMILY PROTEIN 1"/>
    <property type="match status" value="1"/>
</dbReference>
<gene>
    <name evidence="5" type="ordered locus">Mzhil_0837</name>
</gene>
<sequence length="153" mass="16867">MLYIVENNIVQGVIRLECLFCKIAAGDVESHKIYEDEFSIAFADVRPSSEGHTIVIPKKHFAKFTEMSPDNAASLFSSVNRVAKALEKTFSLSGMNIGINNGKAAGQEIAHVHVHLIPRREGDGGGGMKSIVWTEPPTDNLEEIAKRIRDNFD</sequence>
<name>F7XL01_METZD</name>
<dbReference type="PROSITE" id="PS51084">
    <property type="entry name" value="HIT_2"/>
    <property type="match status" value="1"/>
</dbReference>
<evidence type="ECO:0000313" key="5">
    <source>
        <dbReference type="EMBL" id="AEH60699.1"/>
    </source>
</evidence>
<dbReference type="AlphaFoldDB" id="F7XL01"/>
<evidence type="ECO:0000256" key="3">
    <source>
        <dbReference type="PROSITE-ProRule" id="PRU00464"/>
    </source>
</evidence>
<evidence type="ECO:0000259" key="4">
    <source>
        <dbReference type="PROSITE" id="PS51084"/>
    </source>
</evidence>
<dbReference type="InterPro" id="IPR036265">
    <property type="entry name" value="HIT-like_sf"/>
</dbReference>
<protein>
    <submittedName>
        <fullName evidence="5">Histidine triad (HIT) protein</fullName>
    </submittedName>
</protein>
<dbReference type="STRING" id="679901.Mzhil_0837"/>
<reference evidence="5" key="1">
    <citation type="submission" date="2010-07" db="EMBL/GenBank/DDBJ databases">
        <title>The complete genome of Methanosalsum zhilinae DSM 4017.</title>
        <authorList>
            <consortium name="US DOE Joint Genome Institute (JGI-PGF)"/>
            <person name="Lucas S."/>
            <person name="Copeland A."/>
            <person name="Lapidus A."/>
            <person name="Glavina del Rio T."/>
            <person name="Dalin E."/>
            <person name="Tice H."/>
            <person name="Bruce D."/>
            <person name="Goodwin L."/>
            <person name="Pitluck S."/>
            <person name="Kyrpides N."/>
            <person name="Mavromatis K."/>
            <person name="Ovchinnikova G."/>
            <person name="Daligault H."/>
            <person name="Detter J.C."/>
            <person name="Han C."/>
            <person name="Tapia R."/>
            <person name="Larimer F."/>
            <person name="Land M."/>
            <person name="Hauser L."/>
            <person name="Markowitz V."/>
            <person name="Cheng J.-F."/>
            <person name="Hugenholtz P."/>
            <person name="Woyke T."/>
            <person name="Wu D."/>
            <person name="Spring S."/>
            <person name="Schueler E."/>
            <person name="Brambilla E."/>
            <person name="Klenk H.-P."/>
            <person name="Eisen J.A."/>
        </authorList>
    </citation>
    <scope>NUCLEOTIDE SEQUENCE</scope>
    <source>
        <strain evidence="5">DSM 4017</strain>
    </source>
</reference>
<dbReference type="SUPFAM" id="SSF54197">
    <property type="entry name" value="HIT-like"/>
    <property type="match status" value="1"/>
</dbReference>
<dbReference type="EMBL" id="CP002101">
    <property type="protein sequence ID" value="AEH60699.1"/>
    <property type="molecule type" value="Genomic_DNA"/>
</dbReference>
<dbReference type="InterPro" id="IPR001310">
    <property type="entry name" value="Histidine_triad_HIT"/>
</dbReference>
<keyword evidence="6" id="KW-1185">Reference proteome</keyword>
<dbReference type="Proteomes" id="UP000006622">
    <property type="component" value="Chromosome"/>
</dbReference>
<accession>F7XL01</accession>
<dbReference type="KEGG" id="mzh:Mzhil_0837"/>
<dbReference type="GeneID" id="10822458"/>
<dbReference type="PROSITE" id="PS00892">
    <property type="entry name" value="HIT_1"/>
    <property type="match status" value="1"/>
</dbReference>
<evidence type="ECO:0000256" key="2">
    <source>
        <dbReference type="PIRSR" id="PIRSR601310-3"/>
    </source>
</evidence>
<evidence type="ECO:0000256" key="1">
    <source>
        <dbReference type="PIRSR" id="PIRSR601310-1"/>
    </source>
</evidence>
<dbReference type="Gene3D" id="3.30.428.10">
    <property type="entry name" value="HIT-like"/>
    <property type="match status" value="1"/>
</dbReference>
<feature type="short sequence motif" description="Histidine triad motif" evidence="2 3">
    <location>
        <begin position="111"/>
        <end position="115"/>
    </location>
</feature>
<dbReference type="PRINTS" id="PR00332">
    <property type="entry name" value="HISTRIAD"/>
</dbReference>
<dbReference type="RefSeq" id="WP_013898138.1">
    <property type="nucleotide sequence ID" value="NC_015676.1"/>
</dbReference>
<dbReference type="PANTHER" id="PTHR46648:SF1">
    <property type="entry name" value="ADENOSINE 5'-MONOPHOSPHORAMIDASE HNT1"/>
    <property type="match status" value="1"/>
</dbReference>
<dbReference type="OrthoDB" id="26806at2157"/>
<proteinExistence type="predicted"/>
<organism evidence="5 6">
    <name type="scientific">Methanosalsum zhilinae (strain DSM 4017 / NBRC 107636 / OCM 62 / WeN5)</name>
    <name type="common">Methanohalophilus zhilinae</name>
    <dbReference type="NCBI Taxonomy" id="679901"/>
    <lineage>
        <taxon>Archaea</taxon>
        <taxon>Methanobacteriati</taxon>
        <taxon>Methanobacteriota</taxon>
        <taxon>Stenosarchaea group</taxon>
        <taxon>Methanomicrobia</taxon>
        <taxon>Methanosarcinales</taxon>
        <taxon>Methanosarcinaceae</taxon>
        <taxon>Methanosalsum</taxon>
    </lineage>
</organism>
<dbReference type="InterPro" id="IPR011146">
    <property type="entry name" value="HIT-like"/>
</dbReference>
<dbReference type="GO" id="GO:0009117">
    <property type="term" value="P:nucleotide metabolic process"/>
    <property type="evidence" value="ECO:0007669"/>
    <property type="project" value="TreeGrafter"/>
</dbReference>
<dbReference type="Pfam" id="PF01230">
    <property type="entry name" value="HIT"/>
    <property type="match status" value="1"/>
</dbReference>
<feature type="active site" description="Tele-AMP-histidine intermediate" evidence="1">
    <location>
        <position position="113"/>
    </location>
</feature>
<dbReference type="GO" id="GO:0003824">
    <property type="term" value="F:catalytic activity"/>
    <property type="evidence" value="ECO:0007669"/>
    <property type="project" value="InterPro"/>
</dbReference>
<dbReference type="InterPro" id="IPR039384">
    <property type="entry name" value="HINT"/>
</dbReference>
<evidence type="ECO:0000313" key="6">
    <source>
        <dbReference type="Proteomes" id="UP000006622"/>
    </source>
</evidence>
<dbReference type="HOGENOM" id="CLU_056776_3_2_2"/>